<reference evidence="8" key="2">
    <citation type="submission" date="2015-01" db="EMBL/GenBank/DDBJ databases">
        <title>Evolutionary Origins and Diversification of the Mycorrhizal Mutualists.</title>
        <authorList>
            <consortium name="DOE Joint Genome Institute"/>
            <consortium name="Mycorrhizal Genomics Consortium"/>
            <person name="Kohler A."/>
            <person name="Kuo A."/>
            <person name="Nagy L.G."/>
            <person name="Floudas D."/>
            <person name="Copeland A."/>
            <person name="Barry K.W."/>
            <person name="Cichocki N."/>
            <person name="Veneault-Fourrey C."/>
            <person name="LaButti K."/>
            <person name="Lindquist E.A."/>
            <person name="Lipzen A."/>
            <person name="Lundell T."/>
            <person name="Morin E."/>
            <person name="Murat C."/>
            <person name="Riley R."/>
            <person name="Ohm R."/>
            <person name="Sun H."/>
            <person name="Tunlid A."/>
            <person name="Henrissat B."/>
            <person name="Grigoriev I.V."/>
            <person name="Hibbett D.S."/>
            <person name="Martin F."/>
        </authorList>
    </citation>
    <scope>NUCLEOTIDE SEQUENCE [LARGE SCALE GENOMIC DNA]</scope>
    <source>
        <strain evidence="8">Marx 270</strain>
    </source>
</reference>
<evidence type="ECO:0000256" key="1">
    <source>
        <dbReference type="ARBA" id="ARBA00004141"/>
    </source>
</evidence>
<name>A0A0C3PF94_PISTI</name>
<evidence type="ECO:0000313" key="7">
    <source>
        <dbReference type="EMBL" id="KIO06926.1"/>
    </source>
</evidence>
<evidence type="ECO:0000313" key="8">
    <source>
        <dbReference type="Proteomes" id="UP000054217"/>
    </source>
</evidence>
<dbReference type="SUPFAM" id="SSF103473">
    <property type="entry name" value="MFS general substrate transporter"/>
    <property type="match status" value="1"/>
</dbReference>
<keyword evidence="2 6" id="KW-0812">Transmembrane</keyword>
<dbReference type="OrthoDB" id="196103at2759"/>
<dbReference type="InParanoid" id="A0A0C3PF94"/>
<dbReference type="PANTHER" id="PTHR23294">
    <property type="entry name" value="ET TRANSLATION PRODUCT-RELATED"/>
    <property type="match status" value="1"/>
</dbReference>
<dbReference type="InterPro" id="IPR011701">
    <property type="entry name" value="MFS"/>
</dbReference>
<dbReference type="Pfam" id="PF07690">
    <property type="entry name" value="MFS_1"/>
    <property type="match status" value="1"/>
</dbReference>
<dbReference type="HOGENOM" id="CLU_030884_1_1_1"/>
<evidence type="ECO:0008006" key="9">
    <source>
        <dbReference type="Google" id="ProtNLM"/>
    </source>
</evidence>
<feature type="transmembrane region" description="Helical" evidence="6">
    <location>
        <begin position="263"/>
        <end position="280"/>
    </location>
</feature>
<keyword evidence="8" id="KW-1185">Reference proteome</keyword>
<comment type="subcellular location">
    <subcellularLocation>
        <location evidence="1">Membrane</location>
        <topology evidence="1">Multi-pass membrane protein</topology>
    </subcellularLocation>
</comment>
<sequence>MAVTRPEQNNDEKTLHLGSNTDEQVASERRKGFLGFYYHPLFQICMLGFVCFMCPGMFNALSGLGGGGQVDARTASNANTALYSTFAFFSFFAGSINNTLGPRNTLMIGTVGYALFIGSFLADNIHPTTAGPFVVAAGAILGICAAFLWTAQGSLVLSYPTEAEKGKYIGVFWAIFNLGGVVGAAVSLGQNFKSENLPSISKVGNGTYIGFLILTLIGVCIPRLMADPKKMIRTDGTKVETYRHPSWKSEIYGLWLALRTDPMILLLFPMFYASNYFYTWQFNDYNQALFDIRARSLNNFVYWLSQIVGSLAIGTLVLDQAGCQRRSRAFAGWAILFAMVFIVNAWGYSYQKTYTRESVALLTQKMDIHDHGYLGHVWLMIFCGLFDAMWQTTAYWLMGAMSNDPSKLAVFTGFYKSIQSAGAAGVWRADAVGIPYMNIFLSSWCLTAGGLIFALPMIYLRVKNHTELKEEALYGASHSFRQMVVLTFPQGTCGGNG</sequence>
<dbReference type="EMBL" id="KN831961">
    <property type="protein sequence ID" value="KIO06926.1"/>
    <property type="molecule type" value="Genomic_DNA"/>
</dbReference>
<feature type="transmembrane region" description="Helical" evidence="6">
    <location>
        <begin position="300"/>
        <end position="318"/>
    </location>
</feature>
<dbReference type="InterPro" id="IPR051617">
    <property type="entry name" value="UNC-93-like_regulator"/>
</dbReference>
<dbReference type="FunCoup" id="A0A0C3PF94">
    <property type="interactions" value="2"/>
</dbReference>
<feature type="transmembrane region" description="Helical" evidence="6">
    <location>
        <begin position="36"/>
        <end position="58"/>
    </location>
</feature>
<evidence type="ECO:0000256" key="3">
    <source>
        <dbReference type="ARBA" id="ARBA00022989"/>
    </source>
</evidence>
<feature type="transmembrane region" description="Helical" evidence="6">
    <location>
        <begin position="169"/>
        <end position="188"/>
    </location>
</feature>
<dbReference type="InterPro" id="IPR036259">
    <property type="entry name" value="MFS_trans_sf"/>
</dbReference>
<dbReference type="PANTHER" id="PTHR23294:SF59">
    <property type="entry name" value="UNC93-LIKE PROTEIN C922.05C"/>
    <property type="match status" value="1"/>
</dbReference>
<dbReference type="AlphaFoldDB" id="A0A0C3PF94"/>
<feature type="transmembrane region" description="Helical" evidence="6">
    <location>
        <begin position="134"/>
        <end position="157"/>
    </location>
</feature>
<feature type="transmembrane region" description="Helical" evidence="6">
    <location>
        <begin position="439"/>
        <end position="460"/>
    </location>
</feature>
<feature type="transmembrane region" description="Helical" evidence="6">
    <location>
        <begin position="104"/>
        <end position="122"/>
    </location>
</feature>
<evidence type="ECO:0000256" key="5">
    <source>
        <dbReference type="SAM" id="MobiDB-lite"/>
    </source>
</evidence>
<feature type="transmembrane region" description="Helical" evidence="6">
    <location>
        <begin position="373"/>
        <end position="396"/>
    </location>
</feature>
<reference evidence="7 8" key="1">
    <citation type="submission" date="2014-04" db="EMBL/GenBank/DDBJ databases">
        <authorList>
            <consortium name="DOE Joint Genome Institute"/>
            <person name="Kuo A."/>
            <person name="Kohler A."/>
            <person name="Costa M.D."/>
            <person name="Nagy L.G."/>
            <person name="Floudas D."/>
            <person name="Copeland A."/>
            <person name="Barry K.W."/>
            <person name="Cichocki N."/>
            <person name="Veneault-Fourrey C."/>
            <person name="LaButti K."/>
            <person name="Lindquist E.A."/>
            <person name="Lipzen A."/>
            <person name="Lundell T."/>
            <person name="Morin E."/>
            <person name="Murat C."/>
            <person name="Sun H."/>
            <person name="Tunlid A."/>
            <person name="Henrissat B."/>
            <person name="Grigoriev I.V."/>
            <person name="Hibbett D.S."/>
            <person name="Martin F."/>
            <person name="Nordberg H.P."/>
            <person name="Cantor M.N."/>
            <person name="Hua S.X."/>
        </authorList>
    </citation>
    <scope>NUCLEOTIDE SEQUENCE [LARGE SCALE GENOMIC DNA]</scope>
    <source>
        <strain evidence="7 8">Marx 270</strain>
    </source>
</reference>
<feature type="transmembrane region" description="Helical" evidence="6">
    <location>
        <begin position="330"/>
        <end position="348"/>
    </location>
</feature>
<dbReference type="GO" id="GO:0016020">
    <property type="term" value="C:membrane"/>
    <property type="evidence" value="ECO:0007669"/>
    <property type="project" value="UniProtKB-SubCell"/>
</dbReference>
<proteinExistence type="predicted"/>
<dbReference type="GO" id="GO:0022857">
    <property type="term" value="F:transmembrane transporter activity"/>
    <property type="evidence" value="ECO:0007669"/>
    <property type="project" value="InterPro"/>
</dbReference>
<dbReference type="Proteomes" id="UP000054217">
    <property type="component" value="Unassembled WGS sequence"/>
</dbReference>
<evidence type="ECO:0000256" key="2">
    <source>
        <dbReference type="ARBA" id="ARBA00022692"/>
    </source>
</evidence>
<organism evidence="7 8">
    <name type="scientific">Pisolithus tinctorius Marx 270</name>
    <dbReference type="NCBI Taxonomy" id="870435"/>
    <lineage>
        <taxon>Eukaryota</taxon>
        <taxon>Fungi</taxon>
        <taxon>Dikarya</taxon>
        <taxon>Basidiomycota</taxon>
        <taxon>Agaricomycotina</taxon>
        <taxon>Agaricomycetes</taxon>
        <taxon>Agaricomycetidae</taxon>
        <taxon>Boletales</taxon>
        <taxon>Sclerodermatineae</taxon>
        <taxon>Pisolithaceae</taxon>
        <taxon>Pisolithus</taxon>
    </lineage>
</organism>
<evidence type="ECO:0000256" key="6">
    <source>
        <dbReference type="SAM" id="Phobius"/>
    </source>
</evidence>
<evidence type="ECO:0000256" key="4">
    <source>
        <dbReference type="ARBA" id="ARBA00023136"/>
    </source>
</evidence>
<feature type="transmembrane region" description="Helical" evidence="6">
    <location>
        <begin position="78"/>
        <end position="97"/>
    </location>
</feature>
<accession>A0A0C3PF94</accession>
<keyword evidence="3 6" id="KW-1133">Transmembrane helix</keyword>
<dbReference type="Gene3D" id="1.20.1250.20">
    <property type="entry name" value="MFS general substrate transporter like domains"/>
    <property type="match status" value="1"/>
</dbReference>
<gene>
    <name evidence="7" type="ORF">M404DRAFT_137925</name>
</gene>
<keyword evidence="4 6" id="KW-0472">Membrane</keyword>
<feature type="transmembrane region" description="Helical" evidence="6">
    <location>
        <begin position="208"/>
        <end position="226"/>
    </location>
</feature>
<feature type="region of interest" description="Disordered" evidence="5">
    <location>
        <begin position="1"/>
        <end position="23"/>
    </location>
</feature>
<protein>
    <recommendedName>
        <fullName evidence="9">Major facilitator superfamily (MFS) profile domain-containing protein</fullName>
    </recommendedName>
</protein>